<dbReference type="GO" id="GO:0006334">
    <property type="term" value="P:nucleosome assembly"/>
    <property type="evidence" value="ECO:0007669"/>
    <property type="project" value="InterPro"/>
</dbReference>
<dbReference type="Gene3D" id="1.20.5.1500">
    <property type="match status" value="1"/>
</dbReference>
<dbReference type="EMBL" id="JAGFMF010012306">
    <property type="protein sequence ID" value="KAG8504281.1"/>
    <property type="molecule type" value="Genomic_DNA"/>
</dbReference>
<feature type="compositionally biased region" description="Acidic residues" evidence="5">
    <location>
        <begin position="269"/>
        <end position="294"/>
    </location>
</feature>
<evidence type="ECO:0000256" key="3">
    <source>
        <dbReference type="ARBA" id="ARBA00023242"/>
    </source>
</evidence>
<dbReference type="SUPFAM" id="SSF143113">
    <property type="entry name" value="NAP-like"/>
    <property type="match status" value="1"/>
</dbReference>
<dbReference type="OrthoDB" id="27325at2759"/>
<dbReference type="GO" id="GO:0005634">
    <property type="term" value="C:nucleus"/>
    <property type="evidence" value="ECO:0007669"/>
    <property type="project" value="UniProtKB-SubCell"/>
</dbReference>
<gene>
    <name evidence="6" type="ORF">J0S82_001490</name>
</gene>
<evidence type="ECO:0000256" key="5">
    <source>
        <dbReference type="SAM" id="MobiDB-lite"/>
    </source>
</evidence>
<evidence type="ECO:0000313" key="6">
    <source>
        <dbReference type="EMBL" id="KAG8504281.1"/>
    </source>
</evidence>
<feature type="compositionally biased region" description="Basic and acidic residues" evidence="5">
    <location>
        <begin position="308"/>
        <end position="373"/>
    </location>
</feature>
<evidence type="ECO:0000256" key="2">
    <source>
        <dbReference type="ARBA" id="ARBA00009947"/>
    </source>
</evidence>
<dbReference type="AlphaFoldDB" id="A0A8J5ZC96"/>
<comment type="caution">
    <text evidence="6">The sequence shown here is derived from an EMBL/GenBank/DDBJ whole genome shotgun (WGS) entry which is preliminary data.</text>
</comment>
<sequence length="600" mass="67488">MGGAGAGRVVEFGLSLDIADVNQIFPANEVRAKGTLGTKLTVGLTERGGGLRTVKRFWGLSLRHSAAASLRLVQLQLGEALPSLLSRRPPLLHPPQQDRCSPSLPSPAATAVFAAATSTTRASTATTAASAWKMAEADANMVSEPAAQGVAEEVMTSSSSDSGEESDSSSSSSSSSCSSSSSRSRLYRKKRVPEPSGRARRAPSGRNFVDRLPQAVRNRVQALRNIQDECNKVDTLFLEAIHDLERKYAELNKPLYDRRFKIINAEYEPTEEEYEWNSEDEVFSSDEEVQEDSPTEMPALEGEEEDNPKEKLPVKADENEVRKEIPEAKAEEKSESKDFLDAKSDVKEEPKEVLQAKAEDKEQPKSKETEARPAAKKSPKRAPEVRPKERMNLKRAHKGKPKREDPKGIPNYWLIVLKNVDKLGPMIQKYDEPILRFLSDVSLKFSKPGQPISYMFEFHFLPNPYFRNEVLTKTYMIKSKPDHNDPFFSWGWEIEDCKGCKIDWRRGKNVTVKTTQSRTTATGEIEIQPRVVPNASFFNFFSPPEIPKIGKLEPREDAILDEDFEIGQILHDNVILKSIYYYTGEVHSPYVYYGNRKNRK</sequence>
<dbReference type="Proteomes" id="UP000700334">
    <property type="component" value="Unassembled WGS sequence"/>
</dbReference>
<dbReference type="InterPro" id="IPR002164">
    <property type="entry name" value="NAP_family"/>
</dbReference>
<dbReference type="FunFam" id="3.30.1120.90:FF:000001">
    <property type="entry name" value="Nucleosome assembly protein 1-like 1"/>
    <property type="match status" value="1"/>
</dbReference>
<evidence type="ECO:0000256" key="1">
    <source>
        <dbReference type="ARBA" id="ARBA00004123"/>
    </source>
</evidence>
<organism evidence="6 7">
    <name type="scientific">Galemys pyrenaicus</name>
    <name type="common">Iberian desman</name>
    <name type="synonym">Pyrenean desman</name>
    <dbReference type="NCBI Taxonomy" id="202257"/>
    <lineage>
        <taxon>Eukaryota</taxon>
        <taxon>Metazoa</taxon>
        <taxon>Chordata</taxon>
        <taxon>Craniata</taxon>
        <taxon>Vertebrata</taxon>
        <taxon>Euteleostomi</taxon>
        <taxon>Mammalia</taxon>
        <taxon>Eutheria</taxon>
        <taxon>Laurasiatheria</taxon>
        <taxon>Eulipotyphla</taxon>
        <taxon>Talpidae</taxon>
        <taxon>Galemys</taxon>
    </lineage>
</organism>
<dbReference type="Pfam" id="PF00956">
    <property type="entry name" value="NAP"/>
    <property type="match status" value="2"/>
</dbReference>
<protein>
    <submittedName>
        <fullName evidence="6">Nucleosome assembly protein 1-like 3</fullName>
    </submittedName>
</protein>
<dbReference type="PANTHER" id="PTHR11875">
    <property type="entry name" value="TESTIS-SPECIFIC Y-ENCODED PROTEIN"/>
    <property type="match status" value="1"/>
</dbReference>
<accession>A0A8J5ZC96</accession>
<proteinExistence type="inferred from homology"/>
<feature type="compositionally biased region" description="Basic and acidic residues" evidence="5">
    <location>
        <begin position="381"/>
        <end position="392"/>
    </location>
</feature>
<evidence type="ECO:0000313" key="7">
    <source>
        <dbReference type="Proteomes" id="UP000700334"/>
    </source>
</evidence>
<dbReference type="InterPro" id="IPR037231">
    <property type="entry name" value="NAP-like_sf"/>
</dbReference>
<keyword evidence="3" id="KW-0539">Nucleus</keyword>
<feature type="region of interest" description="Disordered" evidence="5">
    <location>
        <begin position="269"/>
        <end position="405"/>
    </location>
</feature>
<dbReference type="Gene3D" id="3.30.1120.90">
    <property type="entry name" value="Nucleosome assembly protein"/>
    <property type="match status" value="1"/>
</dbReference>
<feature type="compositionally biased region" description="Low complexity" evidence="5">
    <location>
        <begin position="168"/>
        <end position="184"/>
    </location>
</feature>
<reference evidence="6" key="1">
    <citation type="journal article" date="2021" name="Evol. Appl.">
        <title>The genome of the Pyrenean desman and the effects of bottlenecks and inbreeding on the genomic landscape of an endangered species.</title>
        <authorList>
            <person name="Escoda L."/>
            <person name="Castresana J."/>
        </authorList>
    </citation>
    <scope>NUCLEOTIDE SEQUENCE</scope>
    <source>
        <strain evidence="6">IBE-C5619</strain>
    </source>
</reference>
<evidence type="ECO:0000256" key="4">
    <source>
        <dbReference type="RuleBase" id="RU003876"/>
    </source>
</evidence>
<keyword evidence="7" id="KW-1185">Reference proteome</keyword>
<feature type="region of interest" description="Disordered" evidence="5">
    <location>
        <begin position="149"/>
        <end position="210"/>
    </location>
</feature>
<comment type="subcellular location">
    <subcellularLocation>
        <location evidence="1">Nucleus</location>
    </subcellularLocation>
</comment>
<dbReference type="FunFam" id="1.20.5.1500:FF:000001">
    <property type="entry name" value="Nucleosome assembly protein 1-like 1"/>
    <property type="match status" value="1"/>
</dbReference>
<name>A0A8J5ZC96_GALPY</name>
<comment type="similarity">
    <text evidence="2 4">Belongs to the nucleosome assembly protein (NAP) family.</text>
</comment>